<protein>
    <submittedName>
        <fullName evidence="2">Uncharacterized protein</fullName>
    </submittedName>
</protein>
<gene>
    <name evidence="2" type="ORF">DBV05_g3681</name>
</gene>
<accession>A0A5N5DJA9</accession>
<sequence>MVFGGRILAGEFPAEEEDKKAKKKKGKKAKKTGGSASKKAKNADEAADKKEADANPWILPDTRDRRSISFTQEYLGIKAEAYPPRQVLIDSDRTHVKYMNKSALSPRNQAFVAV</sequence>
<dbReference type="Proteomes" id="UP000325902">
    <property type="component" value="Unassembled WGS sequence"/>
</dbReference>
<dbReference type="AlphaFoldDB" id="A0A5N5DJA9"/>
<proteinExistence type="predicted"/>
<feature type="region of interest" description="Disordered" evidence="1">
    <location>
        <begin position="1"/>
        <end position="60"/>
    </location>
</feature>
<evidence type="ECO:0000313" key="3">
    <source>
        <dbReference type="Proteomes" id="UP000325902"/>
    </source>
</evidence>
<evidence type="ECO:0000313" key="2">
    <source>
        <dbReference type="EMBL" id="KAB2577650.1"/>
    </source>
</evidence>
<name>A0A5N5DJA9_9PEZI</name>
<reference evidence="2 3" key="1">
    <citation type="journal article" date="2019" name="Sci. Rep.">
        <title>A multi-omics analysis of the grapevine pathogen Lasiodiplodia theobromae reveals that temperature affects the expression of virulence- and pathogenicity-related genes.</title>
        <authorList>
            <person name="Felix C."/>
            <person name="Meneses R."/>
            <person name="Goncalves M.F.M."/>
            <person name="Tilleman L."/>
            <person name="Duarte A.S."/>
            <person name="Jorrin-Novo J.V."/>
            <person name="Van de Peer Y."/>
            <person name="Deforce D."/>
            <person name="Van Nieuwerburgh F."/>
            <person name="Esteves A.C."/>
            <person name="Alves A."/>
        </authorList>
    </citation>
    <scope>NUCLEOTIDE SEQUENCE [LARGE SCALE GENOMIC DNA]</scope>
    <source>
        <strain evidence="2 3">LA-SOL3</strain>
    </source>
</reference>
<keyword evidence="3" id="KW-1185">Reference proteome</keyword>
<comment type="caution">
    <text evidence="2">The sequence shown here is derived from an EMBL/GenBank/DDBJ whole genome shotgun (WGS) entry which is preliminary data.</text>
</comment>
<dbReference type="EMBL" id="VCHE01000016">
    <property type="protein sequence ID" value="KAB2577650.1"/>
    <property type="molecule type" value="Genomic_DNA"/>
</dbReference>
<evidence type="ECO:0000256" key="1">
    <source>
        <dbReference type="SAM" id="MobiDB-lite"/>
    </source>
</evidence>
<organism evidence="2 3">
    <name type="scientific">Lasiodiplodia theobromae</name>
    <dbReference type="NCBI Taxonomy" id="45133"/>
    <lineage>
        <taxon>Eukaryota</taxon>
        <taxon>Fungi</taxon>
        <taxon>Dikarya</taxon>
        <taxon>Ascomycota</taxon>
        <taxon>Pezizomycotina</taxon>
        <taxon>Dothideomycetes</taxon>
        <taxon>Dothideomycetes incertae sedis</taxon>
        <taxon>Botryosphaeriales</taxon>
        <taxon>Botryosphaeriaceae</taxon>
        <taxon>Lasiodiplodia</taxon>
    </lineage>
</organism>
<feature type="compositionally biased region" description="Basic and acidic residues" evidence="1">
    <location>
        <begin position="41"/>
        <end position="53"/>
    </location>
</feature>
<feature type="compositionally biased region" description="Basic residues" evidence="1">
    <location>
        <begin position="21"/>
        <end position="31"/>
    </location>
</feature>